<dbReference type="GO" id="GO:0003910">
    <property type="term" value="F:DNA ligase (ATP) activity"/>
    <property type="evidence" value="ECO:0007669"/>
    <property type="project" value="UniProtKB-EC"/>
</dbReference>
<evidence type="ECO:0000256" key="6">
    <source>
        <dbReference type="ARBA" id="ARBA00022722"/>
    </source>
</evidence>
<feature type="domain" description="ATP-dependent DNA ligase family profile" evidence="22">
    <location>
        <begin position="367"/>
        <end position="492"/>
    </location>
</feature>
<dbReference type="InterPro" id="IPR014143">
    <property type="entry name" value="NHEJ_ligase_prk"/>
</dbReference>
<evidence type="ECO:0000256" key="7">
    <source>
        <dbReference type="ARBA" id="ARBA00022723"/>
    </source>
</evidence>
<evidence type="ECO:0000256" key="1">
    <source>
        <dbReference type="ARBA" id="ARBA00001936"/>
    </source>
</evidence>
<keyword evidence="10" id="KW-0378">Hydrolase</keyword>
<keyword evidence="18" id="KW-0511">Multifunctional enzyme</keyword>
<dbReference type="GO" id="GO:0003677">
    <property type="term" value="F:DNA binding"/>
    <property type="evidence" value="ECO:0007669"/>
    <property type="project" value="UniProtKB-KW"/>
</dbReference>
<dbReference type="PROSITE" id="PS50160">
    <property type="entry name" value="DNA_LIGASE_A3"/>
    <property type="match status" value="1"/>
</dbReference>
<feature type="region of interest" description="Disordered" evidence="21">
    <location>
        <begin position="194"/>
        <end position="250"/>
    </location>
</feature>
<dbReference type="GO" id="GO:0005524">
    <property type="term" value="F:ATP binding"/>
    <property type="evidence" value="ECO:0007669"/>
    <property type="project" value="UniProtKB-KW"/>
</dbReference>
<evidence type="ECO:0000313" key="24">
    <source>
        <dbReference type="Proteomes" id="UP000564885"/>
    </source>
</evidence>
<dbReference type="SUPFAM" id="SSF50249">
    <property type="entry name" value="Nucleic acid-binding proteins"/>
    <property type="match status" value="1"/>
</dbReference>
<keyword evidence="24" id="KW-1185">Reference proteome</keyword>
<evidence type="ECO:0000256" key="21">
    <source>
        <dbReference type="SAM" id="MobiDB-lite"/>
    </source>
</evidence>
<sequence length="894" mass="98541">MAKLAAYLAKRDFEKTPEPKGGPAKDSGNSFVIQKHAATRLHYDLRLELDGVMLSWAVTKGPSLILGEKRLAVHVEDHPIEYNGFEGTIPKGQYGGGTVLIWDRGRWEPEGDPRKGMAKGHLDFRLDGEKLHGRFHLVRLKPRPREKQEAWLLIKSDDEFARHPGDPDILEEMPLSVATGRSLDEIANDRNSAVWNSNRGMAAEERKEKRAEGKTAAKKASRKAGGEERNPRGDEAASDPNGEPSPDVAKLAKGGTKALMPETLEPCLATLVDQVPRGPNWIHEIKWDGYRLLAFKSGKTVRMLTRRGHDWTARFPNIAEAVSALPVETAILDGEAVIVDENGVSDFSALQNALSDEHGRVAKNAVFYAFDLLYLDGHDLRTLPLEERKARLGALVPPAKDGFLRLSEHIEADGAAMVRSACQLGLEGVISKRRDRPYRSGRGEDWLKTKCTERQEFVVAGYVPSTVSARAVGSLVLGYYEGGELKHAGKTGTGFTAESAREIYRKLEPLKRASSPFPAKLAAVERRGVVWVEPKLVAEVEFRGWTADRHLRHASFKGLRDDKTADEVVREVPKDKVEVETAPPPRRAASIRSKCGGEVAGVALTHADRVLWDEGITKLDLARFYEEIADWILPHVAGRPLSLVRCPNGAEKGCFFQKHSWAGLGDAIRRETIRDEGGKEEVLYVEDIRGIVSLVQASVLEIHPWGATIGDVDRPNRITMDLDPGPGVAWTDVIAAARDVRERLRGVGLESFVKTTGGKGLHVVVPLTPKADWTEAKTFAHALALAMEADAPDRYIAKASKQARKGLIYVDYLRNGRGATAISAYSTRARPGAPVSVPLAWSELSPDLAPNHFTIANLGERLAKLKRDPWAEITRIDQLLPTAEKPRRARKRAA</sequence>
<keyword evidence="7" id="KW-0479">Metal-binding</keyword>
<evidence type="ECO:0000256" key="4">
    <source>
        <dbReference type="ARBA" id="ARBA00022679"/>
    </source>
</evidence>
<dbReference type="InterPro" id="IPR012309">
    <property type="entry name" value="DNA_ligase_ATP-dep_C"/>
</dbReference>
<dbReference type="InterPro" id="IPR033651">
    <property type="entry name" value="PaeLigD_Pol-like"/>
</dbReference>
<dbReference type="GO" id="GO:0006281">
    <property type="term" value="P:DNA repair"/>
    <property type="evidence" value="ECO:0007669"/>
    <property type="project" value="UniProtKB-KW"/>
</dbReference>
<dbReference type="EC" id="6.5.1.1" evidence="2"/>
<dbReference type="InterPro" id="IPR014145">
    <property type="entry name" value="LigD_pol_dom"/>
</dbReference>
<evidence type="ECO:0000256" key="20">
    <source>
        <dbReference type="ARBA" id="ARBA00034003"/>
    </source>
</evidence>
<organism evidence="23 24">
    <name type="scientific">Enterovirga aerilata</name>
    <dbReference type="NCBI Taxonomy" id="2730920"/>
    <lineage>
        <taxon>Bacteria</taxon>
        <taxon>Pseudomonadati</taxon>
        <taxon>Pseudomonadota</taxon>
        <taxon>Alphaproteobacteria</taxon>
        <taxon>Hyphomicrobiales</taxon>
        <taxon>Methylobacteriaceae</taxon>
        <taxon>Enterovirga</taxon>
    </lineage>
</organism>
<feature type="compositionally biased region" description="Basic and acidic residues" evidence="21">
    <location>
        <begin position="224"/>
        <end position="235"/>
    </location>
</feature>
<evidence type="ECO:0000256" key="14">
    <source>
        <dbReference type="ARBA" id="ARBA00023125"/>
    </source>
</evidence>
<dbReference type="Gene3D" id="2.40.50.140">
    <property type="entry name" value="Nucleic acid-binding proteins"/>
    <property type="match status" value="1"/>
</dbReference>
<dbReference type="CDD" id="cd07971">
    <property type="entry name" value="OBF_DNA_ligase_LigD"/>
    <property type="match status" value="1"/>
</dbReference>
<dbReference type="PANTHER" id="PTHR42705">
    <property type="entry name" value="BIFUNCTIONAL NON-HOMOLOGOUS END JOINING PROTEIN LIGD"/>
    <property type="match status" value="1"/>
</dbReference>
<dbReference type="Gene3D" id="3.90.920.10">
    <property type="entry name" value="DNA primase, PRIM domain"/>
    <property type="match status" value="1"/>
</dbReference>
<dbReference type="RefSeq" id="WP_171218077.1">
    <property type="nucleotide sequence ID" value="NZ_JABEPP010000002.1"/>
</dbReference>
<evidence type="ECO:0000256" key="19">
    <source>
        <dbReference type="ARBA" id="ARBA00029943"/>
    </source>
</evidence>
<evidence type="ECO:0000256" key="9">
    <source>
        <dbReference type="ARBA" id="ARBA00022763"/>
    </source>
</evidence>
<dbReference type="GO" id="GO:0003887">
    <property type="term" value="F:DNA-directed DNA polymerase activity"/>
    <property type="evidence" value="ECO:0007669"/>
    <property type="project" value="UniProtKB-KW"/>
</dbReference>
<dbReference type="NCBIfam" id="TIGR02777">
    <property type="entry name" value="LigD_PE_dom"/>
    <property type="match status" value="1"/>
</dbReference>
<keyword evidence="5" id="KW-0548">Nucleotidyltransferase</keyword>
<dbReference type="InterPro" id="IPR014144">
    <property type="entry name" value="LigD_PE_domain"/>
</dbReference>
<evidence type="ECO:0000256" key="16">
    <source>
        <dbReference type="ARBA" id="ARBA00023204"/>
    </source>
</evidence>
<keyword evidence="3 23" id="KW-0436">Ligase</keyword>
<dbReference type="Pfam" id="PF21686">
    <property type="entry name" value="LigD_Prim-Pol"/>
    <property type="match status" value="1"/>
</dbReference>
<dbReference type="Pfam" id="PF13298">
    <property type="entry name" value="LigD_N"/>
    <property type="match status" value="1"/>
</dbReference>
<dbReference type="SUPFAM" id="SSF56091">
    <property type="entry name" value="DNA ligase/mRNA capping enzyme, catalytic domain"/>
    <property type="match status" value="1"/>
</dbReference>
<evidence type="ECO:0000256" key="11">
    <source>
        <dbReference type="ARBA" id="ARBA00022839"/>
    </source>
</evidence>
<dbReference type="GO" id="GO:0046872">
    <property type="term" value="F:metal ion binding"/>
    <property type="evidence" value="ECO:0007669"/>
    <property type="project" value="UniProtKB-KW"/>
</dbReference>
<evidence type="ECO:0000256" key="10">
    <source>
        <dbReference type="ARBA" id="ARBA00022801"/>
    </source>
</evidence>
<keyword evidence="8" id="KW-0547">Nucleotide-binding</keyword>
<dbReference type="Proteomes" id="UP000564885">
    <property type="component" value="Unassembled WGS sequence"/>
</dbReference>
<keyword evidence="11" id="KW-0269">Exonuclease</keyword>
<keyword evidence="17" id="KW-0464">Manganese</keyword>
<evidence type="ECO:0000313" key="23">
    <source>
        <dbReference type="EMBL" id="NNM72621.1"/>
    </source>
</evidence>
<accession>A0A849I5L5</accession>
<dbReference type="EMBL" id="JABEPP010000002">
    <property type="protein sequence ID" value="NNM72621.1"/>
    <property type="molecule type" value="Genomic_DNA"/>
</dbReference>
<keyword evidence="4" id="KW-0808">Transferase</keyword>
<dbReference type="NCBIfam" id="NF004628">
    <property type="entry name" value="PRK05972.1"/>
    <property type="match status" value="1"/>
</dbReference>
<dbReference type="NCBIfam" id="TIGR02779">
    <property type="entry name" value="NHEJ_ligase_lig"/>
    <property type="match status" value="1"/>
</dbReference>
<keyword evidence="16" id="KW-0234">DNA repair</keyword>
<evidence type="ECO:0000259" key="22">
    <source>
        <dbReference type="PROSITE" id="PS50160"/>
    </source>
</evidence>
<keyword evidence="6" id="KW-0540">Nuclease</keyword>
<dbReference type="NCBIfam" id="TIGR02776">
    <property type="entry name" value="NHEJ_ligase_prk"/>
    <property type="match status" value="1"/>
</dbReference>
<keyword evidence="12" id="KW-0067">ATP-binding</keyword>
<dbReference type="AlphaFoldDB" id="A0A849I5L5"/>
<protein>
    <recommendedName>
        <fullName evidence="2">DNA ligase (ATP)</fullName>
        <ecNumber evidence="2">6.5.1.1</ecNumber>
    </recommendedName>
    <alternativeName>
        <fullName evidence="19">NHEJ DNA polymerase</fullName>
    </alternativeName>
</protein>
<evidence type="ECO:0000256" key="12">
    <source>
        <dbReference type="ARBA" id="ARBA00022840"/>
    </source>
</evidence>
<dbReference type="Pfam" id="PF01068">
    <property type="entry name" value="DNA_ligase_A_M"/>
    <property type="match status" value="1"/>
</dbReference>
<dbReference type="InterPro" id="IPR014146">
    <property type="entry name" value="LigD_ligase_dom"/>
</dbReference>
<name>A0A849I5L5_9HYPH</name>
<keyword evidence="9" id="KW-0227">DNA damage</keyword>
<dbReference type="Pfam" id="PF04679">
    <property type="entry name" value="DNA_ligase_A_C"/>
    <property type="match status" value="1"/>
</dbReference>
<keyword evidence="14" id="KW-0238">DNA-binding</keyword>
<reference evidence="23 24" key="1">
    <citation type="submission" date="2020-04" db="EMBL/GenBank/DDBJ databases">
        <title>Enterovirga sp. isolate from soil.</title>
        <authorList>
            <person name="Chea S."/>
            <person name="Kim D.-U."/>
        </authorList>
    </citation>
    <scope>NUCLEOTIDE SEQUENCE [LARGE SCALE GENOMIC DNA]</scope>
    <source>
        <strain evidence="23 24">DB1703</strain>
    </source>
</reference>
<evidence type="ECO:0000256" key="3">
    <source>
        <dbReference type="ARBA" id="ARBA00022598"/>
    </source>
</evidence>
<dbReference type="CDD" id="cd04862">
    <property type="entry name" value="PaeLigD_Pol_like"/>
    <property type="match status" value="1"/>
</dbReference>
<keyword evidence="13" id="KW-0239">DNA-directed DNA polymerase</keyword>
<evidence type="ECO:0000256" key="2">
    <source>
        <dbReference type="ARBA" id="ARBA00012727"/>
    </source>
</evidence>
<dbReference type="GO" id="GO:0004527">
    <property type="term" value="F:exonuclease activity"/>
    <property type="evidence" value="ECO:0007669"/>
    <property type="project" value="UniProtKB-KW"/>
</dbReference>
<dbReference type="InterPro" id="IPR012310">
    <property type="entry name" value="DNA_ligase_ATP-dep_cent"/>
</dbReference>
<comment type="cofactor">
    <cofactor evidence="1">
        <name>Mn(2+)</name>
        <dbReference type="ChEBI" id="CHEBI:29035"/>
    </cofactor>
</comment>
<dbReference type="InterPro" id="IPR052171">
    <property type="entry name" value="NHEJ_LigD"/>
</dbReference>
<proteinExistence type="predicted"/>
<dbReference type="NCBIfam" id="TIGR02778">
    <property type="entry name" value="ligD_pol"/>
    <property type="match status" value="1"/>
</dbReference>
<evidence type="ECO:0000256" key="13">
    <source>
        <dbReference type="ARBA" id="ARBA00022932"/>
    </source>
</evidence>
<keyword evidence="15" id="KW-0233">DNA recombination</keyword>
<dbReference type="CDD" id="cd07906">
    <property type="entry name" value="Adenylation_DNA_ligase_LigD_LigC"/>
    <property type="match status" value="1"/>
</dbReference>
<evidence type="ECO:0000256" key="8">
    <source>
        <dbReference type="ARBA" id="ARBA00022741"/>
    </source>
</evidence>
<evidence type="ECO:0000256" key="5">
    <source>
        <dbReference type="ARBA" id="ARBA00022695"/>
    </source>
</evidence>
<gene>
    <name evidence="23" type="primary">ligD</name>
    <name evidence="23" type="ORF">HJG44_09520</name>
</gene>
<evidence type="ECO:0000256" key="15">
    <source>
        <dbReference type="ARBA" id="ARBA00023172"/>
    </source>
</evidence>
<dbReference type="Gene3D" id="3.30.470.30">
    <property type="entry name" value="DNA ligase/mRNA capping enzyme"/>
    <property type="match status" value="1"/>
</dbReference>
<evidence type="ECO:0000256" key="18">
    <source>
        <dbReference type="ARBA" id="ARBA00023268"/>
    </source>
</evidence>
<dbReference type="GO" id="GO:0006310">
    <property type="term" value="P:DNA recombination"/>
    <property type="evidence" value="ECO:0007669"/>
    <property type="project" value="UniProtKB-KW"/>
</dbReference>
<dbReference type="InterPro" id="IPR012340">
    <property type="entry name" value="NA-bd_OB-fold"/>
</dbReference>
<comment type="catalytic activity">
    <reaction evidence="20">
        <text>ATP + (deoxyribonucleotide)n-3'-hydroxyl + 5'-phospho-(deoxyribonucleotide)m = (deoxyribonucleotide)n+m + AMP + diphosphate.</text>
        <dbReference type="EC" id="6.5.1.1"/>
    </reaction>
</comment>
<evidence type="ECO:0000256" key="17">
    <source>
        <dbReference type="ARBA" id="ARBA00023211"/>
    </source>
</evidence>
<dbReference type="Gene3D" id="3.30.1490.70">
    <property type="match status" value="1"/>
</dbReference>
<comment type="caution">
    <text evidence="23">The sequence shown here is derived from an EMBL/GenBank/DDBJ whole genome shotgun (WGS) entry which is preliminary data.</text>
</comment>
<dbReference type="PANTHER" id="PTHR42705:SF2">
    <property type="entry name" value="BIFUNCTIONAL NON-HOMOLOGOUS END JOINING PROTEIN LIGD"/>
    <property type="match status" value="1"/>
</dbReference>
<feature type="compositionally biased region" description="Basic and acidic residues" evidence="21">
    <location>
        <begin position="202"/>
        <end position="215"/>
    </location>
</feature>